<feature type="compositionally biased region" description="Polar residues" evidence="1">
    <location>
        <begin position="881"/>
        <end position="891"/>
    </location>
</feature>
<feature type="region of interest" description="Disordered" evidence="1">
    <location>
        <begin position="496"/>
        <end position="685"/>
    </location>
</feature>
<evidence type="ECO:0000259" key="2">
    <source>
        <dbReference type="Pfam" id="PF15740"/>
    </source>
</evidence>
<evidence type="ECO:0000313" key="3">
    <source>
        <dbReference type="EMBL" id="KAJ3605755.1"/>
    </source>
</evidence>
<feature type="domain" description="Protein phosphatase 1 regulatory subunit 26 N-terminal" evidence="2">
    <location>
        <begin position="563"/>
        <end position="732"/>
    </location>
</feature>
<feature type="compositionally biased region" description="Polar residues" evidence="1">
    <location>
        <begin position="365"/>
        <end position="385"/>
    </location>
</feature>
<reference evidence="3" key="1">
    <citation type="submission" date="2022-07" db="EMBL/GenBank/DDBJ databases">
        <title>Chromosome-level genome of Muraenolepis orangiensis.</title>
        <authorList>
            <person name="Kim J."/>
        </authorList>
    </citation>
    <scope>NUCLEOTIDE SEQUENCE</scope>
    <source>
        <strain evidence="3">KU_S4_2022</strain>
        <tissue evidence="3">Muscle</tissue>
    </source>
</reference>
<feature type="compositionally biased region" description="Basic and acidic residues" evidence="1">
    <location>
        <begin position="110"/>
        <end position="139"/>
    </location>
</feature>
<feature type="compositionally biased region" description="Low complexity" evidence="1">
    <location>
        <begin position="1005"/>
        <end position="1016"/>
    </location>
</feature>
<feature type="domain" description="Protein phosphatase 1 regulatory subunit 26 N-terminal" evidence="2">
    <location>
        <begin position="1"/>
        <end position="174"/>
    </location>
</feature>
<gene>
    <name evidence="3" type="ORF">NHX12_027799</name>
</gene>
<name>A0A9Q0IPK8_9TELE</name>
<feature type="compositionally biased region" description="Basic and acidic residues" evidence="1">
    <location>
        <begin position="544"/>
        <end position="554"/>
    </location>
</feature>
<feature type="compositionally biased region" description="Polar residues" evidence="1">
    <location>
        <begin position="917"/>
        <end position="928"/>
    </location>
</feature>
<feature type="region of interest" description="Disordered" evidence="1">
    <location>
        <begin position="728"/>
        <end position="747"/>
    </location>
</feature>
<dbReference type="InterPro" id="IPR026130">
    <property type="entry name" value="PPP1R26"/>
</dbReference>
<feature type="region of interest" description="Disordered" evidence="1">
    <location>
        <begin position="355"/>
        <end position="385"/>
    </location>
</feature>
<dbReference type="Proteomes" id="UP001148018">
    <property type="component" value="Unassembled WGS sequence"/>
</dbReference>
<organism evidence="3 4">
    <name type="scientific">Muraenolepis orangiensis</name>
    <name type="common">Patagonian moray cod</name>
    <dbReference type="NCBI Taxonomy" id="630683"/>
    <lineage>
        <taxon>Eukaryota</taxon>
        <taxon>Metazoa</taxon>
        <taxon>Chordata</taxon>
        <taxon>Craniata</taxon>
        <taxon>Vertebrata</taxon>
        <taxon>Euteleostomi</taxon>
        <taxon>Actinopterygii</taxon>
        <taxon>Neopterygii</taxon>
        <taxon>Teleostei</taxon>
        <taxon>Neoteleostei</taxon>
        <taxon>Acanthomorphata</taxon>
        <taxon>Zeiogadaria</taxon>
        <taxon>Gadariae</taxon>
        <taxon>Gadiformes</taxon>
        <taxon>Muraenolepidoidei</taxon>
        <taxon>Muraenolepididae</taxon>
        <taxon>Muraenolepis</taxon>
    </lineage>
</organism>
<feature type="domain" description="Protein phosphatase 1 regulatory subunit 26 N-terminal" evidence="2">
    <location>
        <begin position="294"/>
        <end position="546"/>
    </location>
</feature>
<feature type="compositionally biased region" description="Basic and acidic residues" evidence="1">
    <location>
        <begin position="1017"/>
        <end position="1029"/>
    </location>
</feature>
<feature type="region of interest" description="Disordered" evidence="1">
    <location>
        <begin position="874"/>
        <end position="936"/>
    </location>
</feature>
<dbReference type="OrthoDB" id="9939953at2759"/>
<dbReference type="EMBL" id="JANIIK010000043">
    <property type="protein sequence ID" value="KAJ3605755.1"/>
    <property type="molecule type" value="Genomic_DNA"/>
</dbReference>
<feature type="compositionally biased region" description="Basic and acidic residues" evidence="1">
    <location>
        <begin position="572"/>
        <end position="584"/>
    </location>
</feature>
<dbReference type="InterPro" id="IPR031474">
    <property type="entry name" value="PPP1R26_N"/>
</dbReference>
<feature type="compositionally biased region" description="Basic and acidic residues" evidence="1">
    <location>
        <begin position="728"/>
        <end position="743"/>
    </location>
</feature>
<sequence length="1139" mass="124409">MYLMNVPPFAATHTEWRTCGPPKDFSLHGLHSSDSELSASDANIQDKVQMIIKSLRSTQSSTDMGDEIVGNASPGQEVHLETCKFGPLVVTKSTGSGTDDRPTQTVFPIKSERQDSDSDDSVDRGIEEAILEYLKEKDGHKRKAEPSTNTLQPSKVPRRNTPVPEISKQHSDSKIVLSASNQFSKIPDIESPMAPVQSSVTKNNSISQTPAVKEHPVKKMDIGKSVTTTSVLPKEPKNSFLMASELYKKVKDPVKEGSDSQDTSSDDGIEEAIQKYQLEKDTQIRSKDACNSFALQNLSDSSSDDGIEEAIRSYQLEQLKEKSTLKPSLHKQRPSTNSPIQSVCSTNIEKINKLKSKKKRKNKNLQSGPPLSSVPLPQSTLLGSSHSNGNGALLLKEELVQILSPATTKTTPAELMCAEAILDISKAVMPAVFSANVGMESLNTNKPLSAPSTTVGDGSSGSSIDSEDGIEQEIRMFLEQKAQMLKQPLATAALATPPASLTEPDKVKGNQESVQKNVLRLSLTQRRKLKSQEDCKKPATSPQEKNELPLKEDGEGCSLVSVQMEPSPASVDGDKTEREGDKSSSLDSDEDLDTAIKDLLKTKKKLKRKTRDLKLKTRRGLNNPESDSFPSKKPKLDRGFFKKSPVKDGEMSEKTKVSRKSTSPQKQSVRRRDDGRAGETDQLKATGSGDIVALLCTNESAVQGPGDSSSVDSDDGIEQEIRKFLAEKAKVSPTETKNKDGDVPRCTNIATQLPEKGIKVESQLAVIPTPENTCLPDGQSKLFQDGLASMTPVTIATACHPSLHSRSPSVLQHTDGDSIVKKEEIRPTIESVNASYIADSEKASARPAACPGVSQPFSDARKWRQSLGLPIINTRPVFPSRPSSHITSPSMNEAAEAAATPPYHRARVNPRPHTPVTLWTSASSSQKASPIPHFSESPVNAMSSSVLNPFSATKHTPGRSPMTILSSGRHRAEKPASGQAEREGRLASPSQQDRGAYTRMDATRRSVQVRVQSRPVGDGREEKQLTGRDNEERVMTADKAVQPVKMEVDNFVDETDCELDERRDPEKTQGVSSMSLSRAIDPGIPLKPYIALTTEERTDRLPRRCGKAHGSKNKTVDRVKRKLTFIPVRYNGYKELYRL</sequence>
<proteinExistence type="predicted"/>
<dbReference type="AlphaFoldDB" id="A0A9Q0IPK8"/>
<feature type="domain" description="Protein phosphatase 1 regulatory subunit 26 N-terminal" evidence="2">
    <location>
        <begin position="250"/>
        <end position="283"/>
    </location>
</feature>
<feature type="region of interest" description="Disordered" evidence="1">
    <location>
        <begin position="323"/>
        <end position="343"/>
    </location>
</feature>
<dbReference type="PANTHER" id="PTHR15724">
    <property type="entry name" value="PROTEIN PHOSPHATASE 1 REGULATORY SUBUNIT 26"/>
    <property type="match status" value="1"/>
</dbReference>
<dbReference type="GO" id="GO:0004864">
    <property type="term" value="F:protein phosphatase inhibitor activity"/>
    <property type="evidence" value="ECO:0007669"/>
    <property type="project" value="InterPro"/>
</dbReference>
<feature type="region of interest" description="Disordered" evidence="1">
    <location>
        <begin position="91"/>
        <end position="173"/>
    </location>
</feature>
<feature type="compositionally biased region" description="Basic residues" evidence="1">
    <location>
        <begin position="602"/>
        <end position="619"/>
    </location>
</feature>
<protein>
    <recommendedName>
        <fullName evidence="2">Protein phosphatase 1 regulatory subunit 26 N-terminal domain-containing protein</fullName>
    </recommendedName>
</protein>
<feature type="compositionally biased region" description="Basic and acidic residues" evidence="1">
    <location>
        <begin position="670"/>
        <end position="682"/>
    </location>
</feature>
<accession>A0A9Q0IPK8</accession>
<feature type="compositionally biased region" description="Basic and acidic residues" evidence="1">
    <location>
        <begin position="634"/>
        <end position="656"/>
    </location>
</feature>
<dbReference type="PANTHER" id="PTHR15724:SF0">
    <property type="entry name" value="PROTEIN PHOSPHATASE 1 REGULATORY SUBUNIT 26"/>
    <property type="match status" value="1"/>
</dbReference>
<comment type="caution">
    <text evidence="3">The sequence shown here is derived from an EMBL/GenBank/DDBJ whole genome shotgun (WGS) entry which is preliminary data.</text>
</comment>
<feature type="region of interest" description="Disordered" evidence="1">
    <location>
        <begin position="948"/>
        <end position="1029"/>
    </location>
</feature>
<keyword evidence="4" id="KW-1185">Reference proteome</keyword>
<evidence type="ECO:0000313" key="4">
    <source>
        <dbReference type="Proteomes" id="UP001148018"/>
    </source>
</evidence>
<feature type="compositionally biased region" description="Polar residues" evidence="1">
    <location>
        <begin position="334"/>
        <end position="343"/>
    </location>
</feature>
<evidence type="ECO:0000256" key="1">
    <source>
        <dbReference type="SAM" id="MobiDB-lite"/>
    </source>
</evidence>
<dbReference type="Pfam" id="PF15740">
    <property type="entry name" value="PPP1R26_N"/>
    <property type="match status" value="4"/>
</dbReference>
<feature type="region of interest" description="Disordered" evidence="1">
    <location>
        <begin position="1058"/>
        <end position="1079"/>
    </location>
</feature>